<name>A0A7T7BNS6_PENDI</name>
<proteinExistence type="predicted"/>
<evidence type="ECO:0000256" key="1">
    <source>
        <dbReference type="SAM" id="SignalP"/>
    </source>
</evidence>
<sequence>MKAFKLLLFIFLSLFNHGQGSKLAAPSEMLAMYNAYALDFLKNGATRTLGPNLENEALVDFGTFVSHIYTEAKFPRDGVFLSQTPELSDVVKSTRGSTAPGFSEAWKTHVPEFKRALAGTQGARLSEMFSVGLKPLFEEKYPGTTMRTSSFPVLDTDVSYTYENWGLTLNHNENPAAIAEEYKTWYVGLRTSTQVGAKSYISHQKITSTIGRSLTELGSLDSCD</sequence>
<gene>
    <name evidence="2" type="ORF">Pdw03_1477</name>
</gene>
<dbReference type="AlphaFoldDB" id="A0A7T7BNS6"/>
<keyword evidence="1" id="KW-0732">Signal</keyword>
<feature type="chain" id="PRO_5031103760" evidence="1">
    <location>
        <begin position="21"/>
        <end position="224"/>
    </location>
</feature>
<protein>
    <submittedName>
        <fullName evidence="2">Uncharacterized protein</fullName>
    </submittedName>
</protein>
<reference evidence="2 3" key="1">
    <citation type="submission" date="2020-08" db="EMBL/GenBank/DDBJ databases">
        <title>The completed genome sequence of the pathogenic ascomycete fungus Penicillium digitatum.</title>
        <authorList>
            <person name="Wang M."/>
        </authorList>
    </citation>
    <scope>NUCLEOTIDE SEQUENCE [LARGE SCALE GENOMIC DNA]</scope>
    <source>
        <strain evidence="2 3">PdW03</strain>
    </source>
</reference>
<evidence type="ECO:0000313" key="2">
    <source>
        <dbReference type="EMBL" id="QQK46579.1"/>
    </source>
</evidence>
<feature type="signal peptide" evidence="1">
    <location>
        <begin position="1"/>
        <end position="20"/>
    </location>
</feature>
<dbReference type="GeneID" id="90952269"/>
<dbReference type="Proteomes" id="UP000595662">
    <property type="component" value="Chromosome 5"/>
</dbReference>
<evidence type="ECO:0000313" key="3">
    <source>
        <dbReference type="Proteomes" id="UP000595662"/>
    </source>
</evidence>
<dbReference type="EMBL" id="CP060778">
    <property type="protein sequence ID" value="QQK46579.1"/>
    <property type="molecule type" value="Genomic_DNA"/>
</dbReference>
<organism evidence="2 3">
    <name type="scientific">Penicillium digitatum</name>
    <name type="common">Green mold</name>
    <dbReference type="NCBI Taxonomy" id="36651"/>
    <lineage>
        <taxon>Eukaryota</taxon>
        <taxon>Fungi</taxon>
        <taxon>Dikarya</taxon>
        <taxon>Ascomycota</taxon>
        <taxon>Pezizomycotina</taxon>
        <taxon>Eurotiomycetes</taxon>
        <taxon>Eurotiomycetidae</taxon>
        <taxon>Eurotiales</taxon>
        <taxon>Aspergillaceae</taxon>
        <taxon>Penicillium</taxon>
    </lineage>
</organism>
<accession>A0A7T7BNS6</accession>
<dbReference type="RefSeq" id="XP_065957641.1">
    <property type="nucleotide sequence ID" value="XM_066099914.1"/>
</dbReference>